<dbReference type="EMBL" id="WIRE01000001">
    <property type="protein sequence ID" value="MQX51799.1"/>
    <property type="molecule type" value="Genomic_DNA"/>
</dbReference>
<feature type="chain" id="PRO_5026984113" evidence="1">
    <location>
        <begin position="18"/>
        <end position="108"/>
    </location>
</feature>
<evidence type="ECO:0000313" key="2">
    <source>
        <dbReference type="EMBL" id="MQX51799.1"/>
    </source>
</evidence>
<dbReference type="RefSeq" id="WP_153498581.1">
    <property type="nucleotide sequence ID" value="NZ_WIRE01000001.1"/>
</dbReference>
<dbReference type="AlphaFoldDB" id="A0A6N7LNX5"/>
<keyword evidence="1" id="KW-0732">Signal</keyword>
<reference evidence="2 3" key="1">
    <citation type="submission" date="2019-10" db="EMBL/GenBank/DDBJ databases">
        <title>Alcanivorax sp.PA15-N-34 draft genome sequence.</title>
        <authorList>
            <person name="Liao X."/>
            <person name="Shao Z."/>
        </authorList>
    </citation>
    <scope>NUCLEOTIDE SEQUENCE [LARGE SCALE GENOMIC DNA]</scope>
    <source>
        <strain evidence="2 3">PA15-N-34</strain>
    </source>
</reference>
<accession>A0A6N7LNX5</accession>
<evidence type="ECO:0000256" key="1">
    <source>
        <dbReference type="SAM" id="SignalP"/>
    </source>
</evidence>
<evidence type="ECO:0000313" key="3">
    <source>
        <dbReference type="Proteomes" id="UP000469421"/>
    </source>
</evidence>
<gene>
    <name evidence="2" type="ORF">GFN93_00970</name>
</gene>
<feature type="signal peptide" evidence="1">
    <location>
        <begin position="1"/>
        <end position="17"/>
    </location>
</feature>
<keyword evidence="3" id="KW-1185">Reference proteome</keyword>
<name>A0A6N7LNX5_9GAMM</name>
<organism evidence="2 3">
    <name type="scientific">Alcanivorax sediminis</name>
    <dbReference type="NCBI Taxonomy" id="2663008"/>
    <lineage>
        <taxon>Bacteria</taxon>
        <taxon>Pseudomonadati</taxon>
        <taxon>Pseudomonadota</taxon>
        <taxon>Gammaproteobacteria</taxon>
        <taxon>Oceanospirillales</taxon>
        <taxon>Alcanivoracaceae</taxon>
        <taxon>Alcanivorax</taxon>
    </lineage>
</organism>
<sequence>MKIWILLLVLASRPLFAAQDFHYSLEQFALIAGYEECVRELGGQLGEDQRDALVDKLLRQRGLSYQPRRVDSDRRLWAYPEYASQRRLLAYMIPANKVDCLERNGARY</sequence>
<protein>
    <submittedName>
        <fullName evidence="2">Uncharacterized protein</fullName>
    </submittedName>
</protein>
<dbReference type="Proteomes" id="UP000469421">
    <property type="component" value="Unassembled WGS sequence"/>
</dbReference>
<comment type="caution">
    <text evidence="2">The sequence shown here is derived from an EMBL/GenBank/DDBJ whole genome shotgun (WGS) entry which is preliminary data.</text>
</comment>
<proteinExistence type="predicted"/>